<dbReference type="PANTHER" id="PTHR45654:SF24">
    <property type="entry name" value="HOMEOBOX-LEUCINE ZIPPER PROTEIN GLABRA 2"/>
    <property type="match status" value="1"/>
</dbReference>
<protein>
    <recommendedName>
        <fullName evidence="1">START domain-containing protein</fullName>
    </recommendedName>
</protein>
<reference evidence="2 3" key="1">
    <citation type="journal article" date="2023" name="Hortic Res">
        <title>Pangenome of water caltrop reveals structural variations and asymmetric subgenome divergence after allopolyploidization.</title>
        <authorList>
            <person name="Zhang X."/>
            <person name="Chen Y."/>
            <person name="Wang L."/>
            <person name="Yuan Y."/>
            <person name="Fang M."/>
            <person name="Shi L."/>
            <person name="Lu R."/>
            <person name="Comes H.P."/>
            <person name="Ma Y."/>
            <person name="Chen Y."/>
            <person name="Huang G."/>
            <person name="Zhou Y."/>
            <person name="Zheng Z."/>
            <person name="Qiu Y."/>
        </authorList>
    </citation>
    <scope>NUCLEOTIDE SEQUENCE [LARGE SCALE GENOMIC DNA]</scope>
    <source>
        <tissue evidence="2">Roots</tissue>
    </source>
</reference>
<comment type="caution">
    <text evidence="2">The sequence shown here is derived from an EMBL/GenBank/DDBJ whole genome shotgun (WGS) entry which is preliminary data.</text>
</comment>
<proteinExistence type="predicted"/>
<gene>
    <name evidence="2" type="ORF">SAY87_002408</name>
</gene>
<organism evidence="2 3">
    <name type="scientific">Trapa incisa</name>
    <dbReference type="NCBI Taxonomy" id="236973"/>
    <lineage>
        <taxon>Eukaryota</taxon>
        <taxon>Viridiplantae</taxon>
        <taxon>Streptophyta</taxon>
        <taxon>Embryophyta</taxon>
        <taxon>Tracheophyta</taxon>
        <taxon>Spermatophyta</taxon>
        <taxon>Magnoliopsida</taxon>
        <taxon>eudicotyledons</taxon>
        <taxon>Gunneridae</taxon>
        <taxon>Pentapetalae</taxon>
        <taxon>rosids</taxon>
        <taxon>malvids</taxon>
        <taxon>Myrtales</taxon>
        <taxon>Lythraceae</taxon>
        <taxon>Trapa</taxon>
    </lineage>
</organism>
<keyword evidence="3" id="KW-1185">Reference proteome</keyword>
<dbReference type="GO" id="GO:0008289">
    <property type="term" value="F:lipid binding"/>
    <property type="evidence" value="ECO:0007669"/>
    <property type="project" value="InterPro"/>
</dbReference>
<dbReference type="InterPro" id="IPR042160">
    <property type="entry name" value="HD-Zip_IV"/>
</dbReference>
<dbReference type="SUPFAM" id="SSF55961">
    <property type="entry name" value="Bet v1-like"/>
    <property type="match status" value="1"/>
</dbReference>
<dbReference type="PANTHER" id="PTHR45654">
    <property type="entry name" value="HOMEOBOX-LEUCINE ZIPPER PROTEIN MERISTEM L1"/>
    <property type="match status" value="1"/>
</dbReference>
<dbReference type="InterPro" id="IPR023393">
    <property type="entry name" value="START-like_dom_sf"/>
</dbReference>
<name>A0AAN7JWQ5_9MYRT</name>
<evidence type="ECO:0000313" key="3">
    <source>
        <dbReference type="Proteomes" id="UP001345219"/>
    </source>
</evidence>
<dbReference type="GO" id="GO:0003677">
    <property type="term" value="F:DNA binding"/>
    <property type="evidence" value="ECO:0007669"/>
    <property type="project" value="UniProtKB-KW"/>
</dbReference>
<sequence>MFAELQMLTPMVPTREVYFIRFCKQLSPEQWAVVDVSIKKVEENIDASLVKCRKRPSGCIIEDQSNGHCKVIWVEHLECQKSTIHPMYRTIVNSGLAFGARHRMETLQQQCERLVFFIATNIPTKDSSGTLFDFRIKIWISSDV</sequence>
<dbReference type="Proteomes" id="UP001345219">
    <property type="component" value="Chromosome 2"/>
</dbReference>
<dbReference type="Gene3D" id="3.30.530.20">
    <property type="match status" value="1"/>
</dbReference>
<dbReference type="InterPro" id="IPR002913">
    <property type="entry name" value="START_lipid-bd_dom"/>
</dbReference>
<dbReference type="EMBL" id="JAXIOK010000015">
    <property type="protein sequence ID" value="KAK4754304.1"/>
    <property type="molecule type" value="Genomic_DNA"/>
</dbReference>
<dbReference type="PROSITE" id="PS50848">
    <property type="entry name" value="START"/>
    <property type="match status" value="1"/>
</dbReference>
<evidence type="ECO:0000313" key="2">
    <source>
        <dbReference type="EMBL" id="KAK4754304.1"/>
    </source>
</evidence>
<dbReference type="Pfam" id="PF01852">
    <property type="entry name" value="START"/>
    <property type="match status" value="1"/>
</dbReference>
<dbReference type="AlphaFoldDB" id="A0AAN7JWQ5"/>
<evidence type="ECO:0000259" key="1">
    <source>
        <dbReference type="PROSITE" id="PS50848"/>
    </source>
</evidence>
<feature type="domain" description="START" evidence="1">
    <location>
        <begin position="1"/>
        <end position="116"/>
    </location>
</feature>
<accession>A0AAN7JWQ5</accession>